<dbReference type="EMBL" id="JAAAJA010001007">
    <property type="protein sequence ID" value="KAG0248411.1"/>
    <property type="molecule type" value="Genomic_DNA"/>
</dbReference>
<feature type="region of interest" description="Disordered" evidence="1">
    <location>
        <begin position="259"/>
        <end position="278"/>
    </location>
</feature>
<sequence>MYLQQHQQEAQQQQWIQDQQQQNQQLHAQHLQQMQMQQQNLNQDNTLGHQLTRKRGFANESDEFMTIKKRNMGSEASAQGMFGFASGPDSPGSIMSAMDQEASQGGYFDQQPYYSGSSSAAVSPRVQGSSHPNGASAPSTPSGLRPQSTASSSMPSNLSNHWNQGSHSSPPTPQITALTTSAAASNMYASCLAGQQPLEYRLLQEQARLQGTQQHEQQNLQMTQHLELQKMQRQQGEQAGAQQQAMAIAAAEQRMQQQSAAHLQSTIHHDHNDPATWGYDHANTAGQFTGYLGGQGKGYTPASIGGVAALAAASAMATSRHPQGAGRGAGSAGMDMDL</sequence>
<evidence type="ECO:0000256" key="1">
    <source>
        <dbReference type="SAM" id="MobiDB-lite"/>
    </source>
</evidence>
<proteinExistence type="predicted"/>
<evidence type="ECO:0000313" key="3">
    <source>
        <dbReference type="Proteomes" id="UP000726737"/>
    </source>
</evidence>
<gene>
    <name evidence="2" type="ORF">BG011_000107</name>
</gene>
<organism evidence="2 3">
    <name type="scientific">Mortierella polycephala</name>
    <dbReference type="NCBI Taxonomy" id="41804"/>
    <lineage>
        <taxon>Eukaryota</taxon>
        <taxon>Fungi</taxon>
        <taxon>Fungi incertae sedis</taxon>
        <taxon>Mucoromycota</taxon>
        <taxon>Mortierellomycotina</taxon>
        <taxon>Mortierellomycetes</taxon>
        <taxon>Mortierellales</taxon>
        <taxon>Mortierellaceae</taxon>
        <taxon>Mortierella</taxon>
    </lineage>
</organism>
<keyword evidence="3" id="KW-1185">Reference proteome</keyword>
<evidence type="ECO:0000313" key="2">
    <source>
        <dbReference type="EMBL" id="KAG0248411.1"/>
    </source>
</evidence>
<name>A0A9P6PLL5_9FUNG</name>
<feature type="compositionally biased region" description="Polar residues" evidence="1">
    <location>
        <begin position="112"/>
        <end position="175"/>
    </location>
</feature>
<dbReference type="AlphaFoldDB" id="A0A9P6PLL5"/>
<feature type="region of interest" description="Disordered" evidence="1">
    <location>
        <begin position="319"/>
        <end position="338"/>
    </location>
</feature>
<dbReference type="OrthoDB" id="2448652at2759"/>
<dbReference type="Proteomes" id="UP000726737">
    <property type="component" value="Unassembled WGS sequence"/>
</dbReference>
<reference evidence="2" key="1">
    <citation type="journal article" date="2020" name="Fungal Divers.">
        <title>Resolving the Mortierellaceae phylogeny through synthesis of multi-gene phylogenetics and phylogenomics.</title>
        <authorList>
            <person name="Vandepol N."/>
            <person name="Liber J."/>
            <person name="Desiro A."/>
            <person name="Na H."/>
            <person name="Kennedy M."/>
            <person name="Barry K."/>
            <person name="Grigoriev I.V."/>
            <person name="Miller A.N."/>
            <person name="O'Donnell K."/>
            <person name="Stajich J.E."/>
            <person name="Bonito G."/>
        </authorList>
    </citation>
    <scope>NUCLEOTIDE SEQUENCE</scope>
    <source>
        <strain evidence="2">KOD948</strain>
    </source>
</reference>
<accession>A0A9P6PLL5</accession>
<feature type="region of interest" description="Disordered" evidence="1">
    <location>
        <begin position="106"/>
        <end position="175"/>
    </location>
</feature>
<protein>
    <submittedName>
        <fullName evidence="2">Uncharacterized protein</fullName>
    </submittedName>
</protein>
<comment type="caution">
    <text evidence="2">The sequence shown here is derived from an EMBL/GenBank/DDBJ whole genome shotgun (WGS) entry which is preliminary data.</text>
</comment>